<dbReference type="PANTHER" id="PTHR43760">
    <property type="entry name" value="ENDORIBONUCLEASE-RELATED"/>
    <property type="match status" value="1"/>
</dbReference>
<protein>
    <submittedName>
        <fullName evidence="2">RidA family protein</fullName>
    </submittedName>
</protein>
<comment type="caution">
    <text evidence="2">The sequence shown here is derived from an EMBL/GenBank/DDBJ whole genome shotgun (WGS) entry which is preliminary data.</text>
</comment>
<feature type="domain" description="Endoribonuclease L-PSP/chorismate mutase-like" evidence="1">
    <location>
        <begin position="29"/>
        <end position="129"/>
    </location>
</feature>
<dbReference type="EMBL" id="VIGC01000002">
    <property type="protein sequence ID" value="TQE97575.1"/>
    <property type="molecule type" value="Genomic_DNA"/>
</dbReference>
<dbReference type="AlphaFoldDB" id="A0A540VLE8"/>
<proteinExistence type="predicted"/>
<evidence type="ECO:0000313" key="2">
    <source>
        <dbReference type="EMBL" id="TQE97575.1"/>
    </source>
</evidence>
<organism evidence="2 3">
    <name type="scientific">Litorilinea aerophila</name>
    <dbReference type="NCBI Taxonomy" id="1204385"/>
    <lineage>
        <taxon>Bacteria</taxon>
        <taxon>Bacillati</taxon>
        <taxon>Chloroflexota</taxon>
        <taxon>Caldilineae</taxon>
        <taxon>Caldilineales</taxon>
        <taxon>Caldilineaceae</taxon>
        <taxon>Litorilinea</taxon>
    </lineage>
</organism>
<sequence>MSYEAKLKEMGYTLEPIELDAGRLMHAVRTGNLVYTSGQVSRWGGKEVIGKVGQDLTVEEAYEGAKYSALCCLQAVKTLVGSLDNVVRVVKVLGMVNVAPGFNNTPAVIHGASDLFIQVFGEAGRHARSAVGMQIPSDYAVEVEAIFEVK</sequence>
<dbReference type="InParanoid" id="A0A540VLE8"/>
<accession>A0A540VLE8</accession>
<gene>
    <name evidence="2" type="ORF">FKZ61_01480</name>
</gene>
<reference evidence="2 3" key="1">
    <citation type="submission" date="2019-06" db="EMBL/GenBank/DDBJ databases">
        <title>Genome sequence of Litorilinea aerophila BAA-2444.</title>
        <authorList>
            <person name="Maclea K.S."/>
            <person name="Maurais E.G."/>
            <person name="Iannazzi L.C."/>
        </authorList>
    </citation>
    <scope>NUCLEOTIDE SEQUENCE [LARGE SCALE GENOMIC DNA]</scope>
    <source>
        <strain evidence="2 3">ATCC BAA-2444</strain>
    </source>
</reference>
<dbReference type="Proteomes" id="UP000317371">
    <property type="component" value="Unassembled WGS sequence"/>
</dbReference>
<name>A0A540VLE8_9CHLR</name>
<evidence type="ECO:0000259" key="1">
    <source>
        <dbReference type="Pfam" id="PF14588"/>
    </source>
</evidence>
<dbReference type="RefSeq" id="WP_141608302.1">
    <property type="nucleotide sequence ID" value="NZ_VIGC02000002.1"/>
</dbReference>
<dbReference type="Gene3D" id="3.30.1330.40">
    <property type="entry name" value="RutC-like"/>
    <property type="match status" value="1"/>
</dbReference>
<dbReference type="InterPro" id="IPR013813">
    <property type="entry name" value="Endoribo_LPSP/chorism_mut-like"/>
</dbReference>
<dbReference type="InterPro" id="IPR035959">
    <property type="entry name" value="RutC-like_sf"/>
</dbReference>
<dbReference type="OrthoDB" id="9806350at2"/>
<evidence type="ECO:0000313" key="3">
    <source>
        <dbReference type="Proteomes" id="UP000317371"/>
    </source>
</evidence>
<dbReference type="CDD" id="cd02199">
    <property type="entry name" value="YjgF_YER057c_UK114_like_1"/>
    <property type="match status" value="1"/>
</dbReference>
<keyword evidence="3" id="KW-1185">Reference proteome</keyword>
<dbReference type="Pfam" id="PF14588">
    <property type="entry name" value="YjgF_endoribonc"/>
    <property type="match status" value="1"/>
</dbReference>
<dbReference type="SUPFAM" id="SSF55298">
    <property type="entry name" value="YjgF-like"/>
    <property type="match status" value="1"/>
</dbReference>
<dbReference type="PANTHER" id="PTHR43760:SF1">
    <property type="entry name" value="ENDORIBONUCLEASE L-PSP_CHORISMATE MUTASE-LIKE DOMAIN-CONTAINING PROTEIN"/>
    <property type="match status" value="1"/>
</dbReference>